<dbReference type="OrthoDB" id="2517683at2"/>
<dbReference type="Pfam" id="PF26353">
    <property type="entry name" value="YhfM"/>
    <property type="match status" value="1"/>
</dbReference>
<accession>A0A1R0Y6U0</accession>
<evidence type="ECO:0000259" key="1">
    <source>
        <dbReference type="Pfam" id="PF26353"/>
    </source>
</evidence>
<evidence type="ECO:0000313" key="2">
    <source>
        <dbReference type="EMBL" id="OMD43080.1"/>
    </source>
</evidence>
<gene>
    <name evidence="2" type="ORF">BSK52_06190</name>
</gene>
<name>A0A1R0Y6U0_9BACL</name>
<dbReference type="InterPro" id="IPR058780">
    <property type="entry name" value="YhfM-like_dom"/>
</dbReference>
<sequence>MSLTPVTTSDQNQVDRPEHFETLILKDSTLIKTLAEAMNKSNKLSGELDWAPEFKMELVYGDGYSKDYYIAIGDEPGYRGVFTTAENGGQGYSIPVKNSDQLRKLIFGTVDQANIEQTESLESSVKVTGPVTISHNDLYPLTNRTGFLNLQLLDGTYSEDWTIPGPLMGRNWSGRFGLVLIDNQGRTLNSFPLSEHFEDPIIFKDFFQIQFEDYNGDGDPDFTLGQYGSSNGYFYKLFTLRKNNVIEELPIQSGSDLFISSPKGYSIKLDKVDDHSFKRSYYDNVAGKQMEDIFQWNGSAFQKLDK</sequence>
<dbReference type="AlphaFoldDB" id="A0A1R0Y6U0"/>
<dbReference type="EMBL" id="MPTC01000003">
    <property type="protein sequence ID" value="OMD43080.1"/>
    <property type="molecule type" value="Genomic_DNA"/>
</dbReference>
<reference evidence="2 3" key="1">
    <citation type="submission" date="2016-10" db="EMBL/GenBank/DDBJ databases">
        <title>Paenibacillus species isolates.</title>
        <authorList>
            <person name="Beno S.M."/>
        </authorList>
    </citation>
    <scope>NUCLEOTIDE SEQUENCE [LARGE SCALE GENOMIC DNA]</scope>
    <source>
        <strain evidence="2 3">FSL H7-0710</strain>
    </source>
</reference>
<feature type="domain" description="YhfM-like" evidence="1">
    <location>
        <begin position="21"/>
        <end position="106"/>
    </location>
</feature>
<dbReference type="Proteomes" id="UP000187439">
    <property type="component" value="Unassembled WGS sequence"/>
</dbReference>
<proteinExistence type="predicted"/>
<protein>
    <recommendedName>
        <fullName evidence="1">YhfM-like domain-containing protein</fullName>
    </recommendedName>
</protein>
<comment type="caution">
    <text evidence="2">The sequence shown here is derived from an EMBL/GenBank/DDBJ whole genome shotgun (WGS) entry which is preliminary data.</text>
</comment>
<organism evidence="2 3">
    <name type="scientific">Paenibacillus odorifer</name>
    <dbReference type="NCBI Taxonomy" id="189426"/>
    <lineage>
        <taxon>Bacteria</taxon>
        <taxon>Bacillati</taxon>
        <taxon>Bacillota</taxon>
        <taxon>Bacilli</taxon>
        <taxon>Bacillales</taxon>
        <taxon>Paenibacillaceae</taxon>
        <taxon>Paenibacillus</taxon>
    </lineage>
</organism>
<evidence type="ECO:0000313" key="3">
    <source>
        <dbReference type="Proteomes" id="UP000187439"/>
    </source>
</evidence>